<dbReference type="AlphaFoldDB" id="A0A286U3E1"/>
<protein>
    <submittedName>
        <fullName evidence="1">ATP/ADP translocase</fullName>
    </submittedName>
</protein>
<evidence type="ECO:0000313" key="1">
    <source>
        <dbReference type="EMBL" id="GAX62653.1"/>
    </source>
</evidence>
<keyword evidence="2" id="KW-1185">Reference proteome</keyword>
<comment type="caution">
    <text evidence="1">The sequence shown here is derived from an EMBL/GenBank/DDBJ whole genome shotgun (WGS) entry which is preliminary data.</text>
</comment>
<gene>
    <name evidence="1" type="ORF">SCALIN_C38_0016</name>
</gene>
<sequence>MKNEGNKKSKIVDGNHELLGKHVISLTVPLTLFDATKIAGRFNSMPSNPDREMFTVKLVSNQKSKEKNYLVVRKLCIGDSIDFIDYPKE</sequence>
<reference evidence="2" key="1">
    <citation type="journal article" date="2017" name="Environ. Microbiol. Rep.">
        <title>Genetic Diversity of Marine Anaerobic Ammonium-Oxidizing Bacteria as Revealed by Genomic and Proteomic Analyses of 'Candidatus Scalindua japonica'.</title>
        <authorList>
            <person name="Oshiki M."/>
            <person name="Mizuto K."/>
            <person name="Kimura Z."/>
            <person name="Kindaichi T."/>
            <person name="Satoh H."/>
            <person name="Okabe S."/>
        </authorList>
    </citation>
    <scope>NUCLEOTIDE SEQUENCE [LARGE SCALE GENOMIC DNA]</scope>
    <source>
        <strain evidence="2">husup-a2</strain>
    </source>
</reference>
<evidence type="ECO:0000313" key="2">
    <source>
        <dbReference type="Proteomes" id="UP000218542"/>
    </source>
</evidence>
<dbReference type="Proteomes" id="UP000218542">
    <property type="component" value="Unassembled WGS sequence"/>
</dbReference>
<proteinExistence type="predicted"/>
<organism evidence="1 2">
    <name type="scientific">Candidatus Scalindua japonica</name>
    <dbReference type="NCBI Taxonomy" id="1284222"/>
    <lineage>
        <taxon>Bacteria</taxon>
        <taxon>Pseudomonadati</taxon>
        <taxon>Planctomycetota</taxon>
        <taxon>Candidatus Brocadiia</taxon>
        <taxon>Candidatus Brocadiales</taxon>
        <taxon>Candidatus Scalinduaceae</taxon>
        <taxon>Candidatus Scalindua</taxon>
    </lineage>
</organism>
<dbReference type="EMBL" id="BAOS01000038">
    <property type="protein sequence ID" value="GAX62653.1"/>
    <property type="molecule type" value="Genomic_DNA"/>
</dbReference>
<accession>A0A286U3E1</accession>
<name>A0A286U3E1_9BACT</name>